<evidence type="ECO:0000313" key="3">
    <source>
        <dbReference type="Proteomes" id="UP000184330"/>
    </source>
</evidence>
<protein>
    <recommendedName>
        <fullName evidence="1">F-box domain-containing protein</fullName>
    </recommendedName>
</protein>
<proteinExistence type="predicted"/>
<feature type="domain" description="F-box" evidence="1">
    <location>
        <begin position="42"/>
        <end position="73"/>
    </location>
</feature>
<evidence type="ECO:0000259" key="1">
    <source>
        <dbReference type="Pfam" id="PF00646"/>
    </source>
</evidence>
<name>A0A1L7X242_9HELO</name>
<keyword evidence="3" id="KW-1185">Reference proteome</keyword>
<accession>A0A1L7X242</accession>
<dbReference type="InterPro" id="IPR001810">
    <property type="entry name" value="F-box_dom"/>
</dbReference>
<reference evidence="2 3" key="1">
    <citation type="submission" date="2016-03" db="EMBL/GenBank/DDBJ databases">
        <authorList>
            <person name="Ploux O."/>
        </authorList>
    </citation>
    <scope>NUCLEOTIDE SEQUENCE [LARGE SCALE GENOMIC DNA]</scope>
    <source>
        <strain evidence="2 3">UAMH 11012</strain>
    </source>
</reference>
<evidence type="ECO:0000313" key="2">
    <source>
        <dbReference type="EMBL" id="CZR59087.1"/>
    </source>
</evidence>
<sequence length="314" mass="35769">MLLPRNDNTSTHTHQRTNLPFRQTIESNSFKLSGIIMVPTFLPNEIWIDVMKRLPADDLPSVSRTPKLLHQLVEPILHVNFSVMYDHEARGFTALDLSSFTWEDRTAMPYTLLDVVYTHKLSQDLLDRILDTKSWDSVATFLIAIISPGVKIITINNFGASRCLEICSILEVLANQQDLTGDGAPFSQLHEVQLLDSACDKRLRDTILENAPPFPKLESVARFVIQGIKDAPILEAYTTSVFSAPSLELQNCEMMPGSLDQFLRCFKTLRRWKRDPMIRGHHDQPKLNIGRDFPTRRKKLEELIIDDVAFLLTG</sequence>
<gene>
    <name evidence="2" type="ORF">PAC_08979</name>
</gene>
<organism evidence="2 3">
    <name type="scientific">Phialocephala subalpina</name>
    <dbReference type="NCBI Taxonomy" id="576137"/>
    <lineage>
        <taxon>Eukaryota</taxon>
        <taxon>Fungi</taxon>
        <taxon>Dikarya</taxon>
        <taxon>Ascomycota</taxon>
        <taxon>Pezizomycotina</taxon>
        <taxon>Leotiomycetes</taxon>
        <taxon>Helotiales</taxon>
        <taxon>Mollisiaceae</taxon>
        <taxon>Phialocephala</taxon>
        <taxon>Phialocephala fortinii species complex</taxon>
    </lineage>
</organism>
<dbReference type="EMBL" id="FJOG01000013">
    <property type="protein sequence ID" value="CZR59087.1"/>
    <property type="molecule type" value="Genomic_DNA"/>
</dbReference>
<dbReference type="Pfam" id="PF00646">
    <property type="entry name" value="F-box"/>
    <property type="match status" value="1"/>
</dbReference>
<dbReference type="Proteomes" id="UP000184330">
    <property type="component" value="Unassembled WGS sequence"/>
</dbReference>
<dbReference type="AlphaFoldDB" id="A0A1L7X242"/>
<dbReference type="OrthoDB" id="10497150at2759"/>